<organism evidence="1 2">
    <name type="scientific">Marivirga sericea</name>
    <dbReference type="NCBI Taxonomy" id="1028"/>
    <lineage>
        <taxon>Bacteria</taxon>
        <taxon>Pseudomonadati</taxon>
        <taxon>Bacteroidota</taxon>
        <taxon>Cytophagia</taxon>
        <taxon>Cytophagales</taxon>
        <taxon>Marivirgaceae</taxon>
        <taxon>Marivirga</taxon>
    </lineage>
</organism>
<name>A0A1X7LGG5_9BACT</name>
<evidence type="ECO:0000313" key="2">
    <source>
        <dbReference type="Proteomes" id="UP000193804"/>
    </source>
</evidence>
<protein>
    <submittedName>
        <fullName evidence="1">Uncharacterized conserved protein YdeI, YjbR/CyaY-like superfamily, DUF1801 family</fullName>
    </submittedName>
</protein>
<dbReference type="STRING" id="1028.SAMN05661096_03923"/>
<evidence type="ECO:0000313" key="1">
    <source>
        <dbReference type="EMBL" id="SMG52443.1"/>
    </source>
</evidence>
<dbReference type="Pfam" id="PF13376">
    <property type="entry name" value="OmdA"/>
    <property type="match status" value="1"/>
</dbReference>
<dbReference type="EMBL" id="FXAW01000011">
    <property type="protein sequence ID" value="SMG52443.1"/>
    <property type="molecule type" value="Genomic_DNA"/>
</dbReference>
<sequence length="202" mass="24062">MQAIEKRPSYSMKDAEDYCPCDKNDWRKWLKLNHKKKEGVWLIFNKKKYSNYNLSWSESVDEALCFGWIDSTKRAIDSTKYKQYFSKRKETSNWSKINKDKVKILIDRGLMEKEGYRSIEIAKKNGSWTILDEVEALVIPESLKIEFANYKGSMEFFDSLSKSVKKELLYWVISAKRQETRQKRILEIVESASRNLKPKQFR</sequence>
<accession>A0A1X7LGG5</accession>
<dbReference type="Proteomes" id="UP000193804">
    <property type="component" value="Unassembled WGS sequence"/>
</dbReference>
<reference evidence="2" key="1">
    <citation type="submission" date="2017-04" db="EMBL/GenBank/DDBJ databases">
        <authorList>
            <person name="Varghese N."/>
            <person name="Submissions S."/>
        </authorList>
    </citation>
    <scope>NUCLEOTIDE SEQUENCE [LARGE SCALE GENOMIC DNA]</scope>
    <source>
        <strain evidence="2">DSM 4125</strain>
    </source>
</reference>
<dbReference type="AlphaFoldDB" id="A0A1X7LGG5"/>
<gene>
    <name evidence="1" type="ORF">SAMN05661096_03923</name>
</gene>
<proteinExistence type="predicted"/>
<keyword evidence="2" id="KW-1185">Reference proteome</keyword>